<keyword evidence="12" id="KW-0805">Transcription regulation</keyword>
<evidence type="ECO:0000256" key="10">
    <source>
        <dbReference type="ARBA" id="ARBA00022839"/>
    </source>
</evidence>
<evidence type="ECO:0000256" key="7">
    <source>
        <dbReference type="ARBA" id="ARBA00022722"/>
    </source>
</evidence>
<evidence type="ECO:0000313" key="17">
    <source>
        <dbReference type="EMBL" id="CDK28733.1"/>
    </source>
</evidence>
<comment type="similarity">
    <text evidence="4">Belongs to the CAF1 family.</text>
</comment>
<sequence>MNNQTHQSVQGQLNMRFAPQYVQGGNSNTPTELLQQAQAHGVVNGLQLSQQQALKQQQQQQQQQSQAALGMLMSPQSQNRTFQQQQQQQQLLLQQLQQQEAVAALQAQQAQQQQQQQQQHQQPTSVREVWAQNMENEMMLIRKLAEKFTYVSVSTEFAGIVARPVGLFRSTKDYHYQTMRSNADILNLVQIGITLSDKNGKRPDPCTWQFNFKFDLENEMFSKDSIDALLLAGVNFNNARDHGIDPFEFAQVLTDSGLCLLDNVTWISYHAGYDFGFLISLLTNNSMPVDEEEFSWWLNAYFPNLYDIKQVSKLLKNLSMSKSSLEGLAEELGVVRSAGLTSLQTGGQSILSHLCFWEITRLVGESSLEACKNQIWGLSTAKDEVSGPGDLGLSSPMQHPSSEKHHLHQGGILSPRMGMMQYGRQL</sequence>
<keyword evidence="11" id="KW-0694">RNA-binding</keyword>
<keyword evidence="7" id="KW-0540">Nuclease</keyword>
<dbReference type="GO" id="GO:0005634">
    <property type="term" value="C:nucleus"/>
    <property type="evidence" value="ECO:0007669"/>
    <property type="project" value="UniProtKB-SubCell"/>
</dbReference>
<comment type="subcellular location">
    <subcellularLocation>
        <location evidence="3">Cytoplasm</location>
    </subcellularLocation>
    <subcellularLocation>
        <location evidence="2">Nucleus</location>
    </subcellularLocation>
</comment>
<dbReference type="GO" id="GO:0003723">
    <property type="term" value="F:RNA binding"/>
    <property type="evidence" value="ECO:0007669"/>
    <property type="project" value="UniProtKB-KW"/>
</dbReference>
<evidence type="ECO:0000256" key="5">
    <source>
        <dbReference type="ARBA" id="ARBA00012161"/>
    </source>
</evidence>
<reference evidence="17" key="2">
    <citation type="submission" date="2014-02" db="EMBL/GenBank/DDBJ databases">
        <title>Complete DNA sequence of /Kuraishia capsulata/ illustrates novel genomic features among budding yeasts (/Saccharomycotina/).</title>
        <authorList>
            <person name="Morales L."/>
            <person name="Noel B."/>
            <person name="Porcel B."/>
            <person name="Marcet-Houben M."/>
            <person name="Hullo M-F."/>
            <person name="Sacerdot C."/>
            <person name="Tekaia F."/>
            <person name="Leh-Louis V."/>
            <person name="Despons L."/>
            <person name="Khanna V."/>
            <person name="Aury J-M."/>
            <person name="Barbe V."/>
            <person name="Couloux A."/>
            <person name="Labadie K."/>
            <person name="Pelletier E."/>
            <person name="Souciet J-L."/>
            <person name="Boekhout T."/>
            <person name="Gabaldon T."/>
            <person name="Wincker P."/>
            <person name="Dujon B."/>
        </authorList>
    </citation>
    <scope>NUCLEOTIDE SEQUENCE</scope>
    <source>
        <strain evidence="17">CBS 1993</strain>
    </source>
</reference>
<dbReference type="GO" id="GO:0000932">
    <property type="term" value="C:P-body"/>
    <property type="evidence" value="ECO:0007669"/>
    <property type="project" value="EnsemblFungi"/>
</dbReference>
<dbReference type="EMBL" id="HG793129">
    <property type="protein sequence ID" value="CDK28733.1"/>
    <property type="molecule type" value="Genomic_DNA"/>
</dbReference>
<keyword evidence="8" id="KW-0479">Metal-binding</keyword>
<dbReference type="GO" id="GO:0046872">
    <property type="term" value="F:metal ion binding"/>
    <property type="evidence" value="ECO:0007669"/>
    <property type="project" value="UniProtKB-KW"/>
</dbReference>
<evidence type="ECO:0000256" key="12">
    <source>
        <dbReference type="ARBA" id="ARBA00023015"/>
    </source>
</evidence>
<organism evidence="17 18">
    <name type="scientific">Kuraishia capsulata CBS 1993</name>
    <dbReference type="NCBI Taxonomy" id="1382522"/>
    <lineage>
        <taxon>Eukaryota</taxon>
        <taxon>Fungi</taxon>
        <taxon>Dikarya</taxon>
        <taxon>Ascomycota</taxon>
        <taxon>Saccharomycotina</taxon>
        <taxon>Pichiomycetes</taxon>
        <taxon>Pichiales</taxon>
        <taxon>Pichiaceae</taxon>
        <taxon>Kuraishia</taxon>
    </lineage>
</organism>
<dbReference type="STRING" id="1382522.W6MQV0"/>
<dbReference type="GO" id="GO:0000289">
    <property type="term" value="P:nuclear-transcribed mRNA poly(A) tail shortening"/>
    <property type="evidence" value="ECO:0007669"/>
    <property type="project" value="EnsemblFungi"/>
</dbReference>
<dbReference type="HOGENOM" id="CLU_027974_3_1_1"/>
<accession>W6MQV0</accession>
<keyword evidence="13" id="KW-0804">Transcription</keyword>
<keyword evidence="6" id="KW-0963">Cytoplasm</keyword>
<evidence type="ECO:0000256" key="8">
    <source>
        <dbReference type="ARBA" id="ARBA00022723"/>
    </source>
</evidence>
<dbReference type="InterPro" id="IPR036397">
    <property type="entry name" value="RNaseH_sf"/>
</dbReference>
<dbReference type="GO" id="GO:0030015">
    <property type="term" value="C:CCR4-NOT core complex"/>
    <property type="evidence" value="ECO:0007669"/>
    <property type="project" value="EnsemblFungi"/>
</dbReference>
<evidence type="ECO:0000256" key="3">
    <source>
        <dbReference type="ARBA" id="ARBA00004496"/>
    </source>
</evidence>
<comment type="catalytic activity">
    <reaction evidence="1">
        <text>Exonucleolytic cleavage of poly(A) to 5'-AMP.</text>
        <dbReference type="EC" id="3.1.13.4"/>
    </reaction>
</comment>
<keyword evidence="15" id="KW-0175">Coiled coil</keyword>
<dbReference type="Pfam" id="PF04857">
    <property type="entry name" value="CAF1"/>
    <property type="match status" value="1"/>
</dbReference>
<dbReference type="SUPFAM" id="SSF53098">
    <property type="entry name" value="Ribonuclease H-like"/>
    <property type="match status" value="1"/>
</dbReference>
<dbReference type="EC" id="3.1.13.4" evidence="5"/>
<keyword evidence="18" id="KW-1185">Reference proteome</keyword>
<evidence type="ECO:0000256" key="9">
    <source>
        <dbReference type="ARBA" id="ARBA00022801"/>
    </source>
</evidence>
<keyword evidence="10" id="KW-0269">Exonuclease</keyword>
<evidence type="ECO:0000313" key="18">
    <source>
        <dbReference type="Proteomes" id="UP000019384"/>
    </source>
</evidence>
<evidence type="ECO:0000256" key="6">
    <source>
        <dbReference type="ARBA" id="ARBA00022490"/>
    </source>
</evidence>
<evidence type="ECO:0000256" key="2">
    <source>
        <dbReference type="ARBA" id="ARBA00004123"/>
    </source>
</evidence>
<evidence type="ECO:0000256" key="16">
    <source>
        <dbReference type="SAM" id="MobiDB-lite"/>
    </source>
</evidence>
<dbReference type="RefSeq" id="XP_022460723.1">
    <property type="nucleotide sequence ID" value="XM_022601482.1"/>
</dbReference>
<dbReference type="OrthoDB" id="1164111at2759"/>
<dbReference type="Proteomes" id="UP000019384">
    <property type="component" value="Unassembled WGS sequence"/>
</dbReference>
<protein>
    <recommendedName>
        <fullName evidence="5">poly(A)-specific ribonuclease</fullName>
        <ecNumber evidence="5">3.1.13.4</ecNumber>
    </recommendedName>
</protein>
<dbReference type="GO" id="GO:0006368">
    <property type="term" value="P:transcription elongation by RNA polymerase II"/>
    <property type="evidence" value="ECO:0007669"/>
    <property type="project" value="EnsemblFungi"/>
</dbReference>
<dbReference type="Gene3D" id="3.30.420.10">
    <property type="entry name" value="Ribonuclease H-like superfamily/Ribonuclease H"/>
    <property type="match status" value="1"/>
</dbReference>
<evidence type="ECO:0000256" key="4">
    <source>
        <dbReference type="ARBA" id="ARBA00008372"/>
    </source>
</evidence>
<dbReference type="PANTHER" id="PTHR10797">
    <property type="entry name" value="CCR4-NOT TRANSCRIPTION COMPLEX SUBUNIT"/>
    <property type="match status" value="1"/>
</dbReference>
<gene>
    <name evidence="17" type="ORF">KUCA_T00004717001</name>
</gene>
<dbReference type="GO" id="GO:0004535">
    <property type="term" value="F:poly(A)-specific ribonuclease activity"/>
    <property type="evidence" value="ECO:0007669"/>
    <property type="project" value="UniProtKB-EC"/>
</dbReference>
<feature type="coiled-coil region" evidence="15">
    <location>
        <begin position="79"/>
        <end position="116"/>
    </location>
</feature>
<dbReference type="AlphaFoldDB" id="W6MQV0"/>
<dbReference type="GeneID" id="34522111"/>
<evidence type="ECO:0000256" key="15">
    <source>
        <dbReference type="SAM" id="Coils"/>
    </source>
</evidence>
<reference evidence="17" key="1">
    <citation type="submission" date="2013-12" db="EMBL/GenBank/DDBJ databases">
        <authorList>
            <person name="Genoscope - CEA"/>
        </authorList>
    </citation>
    <scope>NUCLEOTIDE SEQUENCE</scope>
    <source>
        <strain evidence="17">CBS 1993</strain>
    </source>
</reference>
<feature type="region of interest" description="Disordered" evidence="16">
    <location>
        <begin position="387"/>
        <end position="409"/>
    </location>
</feature>
<dbReference type="InterPro" id="IPR039637">
    <property type="entry name" value="CNOT7/CNOT8/Pop2"/>
</dbReference>
<evidence type="ECO:0000256" key="14">
    <source>
        <dbReference type="ARBA" id="ARBA00023242"/>
    </source>
</evidence>
<evidence type="ECO:0000256" key="1">
    <source>
        <dbReference type="ARBA" id="ARBA00001663"/>
    </source>
</evidence>
<proteinExistence type="inferred from homology"/>
<dbReference type="InterPro" id="IPR012337">
    <property type="entry name" value="RNaseH-like_sf"/>
</dbReference>
<evidence type="ECO:0000256" key="11">
    <source>
        <dbReference type="ARBA" id="ARBA00022884"/>
    </source>
</evidence>
<keyword evidence="9" id="KW-0378">Hydrolase</keyword>
<evidence type="ECO:0000256" key="13">
    <source>
        <dbReference type="ARBA" id="ARBA00023163"/>
    </source>
</evidence>
<dbReference type="InterPro" id="IPR006941">
    <property type="entry name" value="RNase_CAF1"/>
</dbReference>
<name>W6MQV0_9ASCO</name>
<keyword evidence="14" id="KW-0539">Nucleus</keyword>
<dbReference type="GO" id="GO:0032968">
    <property type="term" value="P:positive regulation of transcription elongation by RNA polymerase II"/>
    <property type="evidence" value="ECO:0007669"/>
    <property type="project" value="EnsemblFungi"/>
</dbReference>